<dbReference type="SUPFAM" id="SSF53756">
    <property type="entry name" value="UDP-Glycosyltransferase/glycogen phosphorylase"/>
    <property type="match status" value="1"/>
</dbReference>
<feature type="transmembrane region" description="Helical" evidence="2">
    <location>
        <begin position="197"/>
        <end position="219"/>
    </location>
</feature>
<sequence>MGLSRNAASQPEIDDAGGDIGFHANRGGFPFKRNPSHYRHRGSFDRQLPRTSTSSSSNSSSRSHLHSRLTRKGLLLWLFPFSKSKSGLYALIIAVVFLFAFASMVMQNSITSVFRQRAERGRYRLGGLRFGTTLRFVPGRVSQGFLSGNGLDRIRSLPRLGVRPPRIALVSSFFFGICVVFLSLFVDTHNRTSLKEILSFSTAYGITIFIVCGPELDLVSLGTKRLTQEEWAINLALSCIGLITLTSVPLIGHISNLSKFNYILGHMTIDPQSLMLVTVTRNLQKLGYVFKIFAVGHGKAHSIWESIGGGIYRLNIEKQGLIDWSIFEGIIVGSLEAKEAVSRLSFFISTAKCLTSELCVRLGLMQEPFCSIPLIWIIQEDRLSSRLPVYEQMGWEHLVSHWRNAFSRASVVVFPDFTYPMLYSGLDTGNFFVIPGSPVDVWAAERYRETHGKDQLRELSGFDKYDMVVLVVGSSVFYDDLSWDYAVAMHSIGPLLTKYARRNDAIESFKFVFLCGNSTDGSEDALQEVASRLGLHQGSVRHYGLNGDVNSVLLMADIILYGSAQEVQGFPPLLIRAMTFEIPVIAPDFAVLKKYIVDGVHGIFFPKQNPEALMTAFSLLISNGRLSKFAKAIASSGRRLAKNVLSLDCITGYARLLENVLSFPSDALLPGPVSEIQQGSWEWNLLQNEINLGIDWLNMDGGFLNGKVSVVYALEHELGGLNYSTSVFENGTEFSEQNELTQLDWDVLREIEISEENEMFETEEVEERMEKDVGVWDNIYRNARKSEKLKFEVNERDVGELERTGQPVCIYEIYNGAGVWPLLHHGSLYRGLSLSRRGQRQSSDDVDAVGRLPLLNDTYYQEILCEMGGMFAIANRVDNIHRRPWIGFQSWRAAGRKVALSMKAEKVLEQRMQENSRGDVIYFWGHLDMDRSIIGNNNAISFWYMCDILNGGNCRTVFQDGFRQMYALPPDVEALPPMPEDGGYWSALHSWVMPTPSFLEFIMFSRMFVDSIDALHRDSSKHGLCLLGSSEIETKHCYCRVLELLINVWAYHSARRMVYINPNTGFTEEQHPIEQRKGFMWVKYFNFSLLKSMDEDLAEAADDGDHPRDMWLWPMTGEVHWHGVFEREREERYRLKMDKKRKTKEKLFERMKYGYKQKSLGS</sequence>
<protein>
    <recommendedName>
        <fullName evidence="5">Glycosyl transferase family 1 domain-containing protein</fullName>
    </recommendedName>
</protein>
<organism evidence="3 4">
    <name type="scientific">Vigna mungo</name>
    <name type="common">Black gram</name>
    <name type="synonym">Phaseolus mungo</name>
    <dbReference type="NCBI Taxonomy" id="3915"/>
    <lineage>
        <taxon>Eukaryota</taxon>
        <taxon>Viridiplantae</taxon>
        <taxon>Streptophyta</taxon>
        <taxon>Embryophyta</taxon>
        <taxon>Tracheophyta</taxon>
        <taxon>Spermatophyta</taxon>
        <taxon>Magnoliopsida</taxon>
        <taxon>eudicotyledons</taxon>
        <taxon>Gunneridae</taxon>
        <taxon>Pentapetalae</taxon>
        <taxon>rosids</taxon>
        <taxon>fabids</taxon>
        <taxon>Fabales</taxon>
        <taxon>Fabaceae</taxon>
        <taxon>Papilionoideae</taxon>
        <taxon>50 kb inversion clade</taxon>
        <taxon>NPAAA clade</taxon>
        <taxon>indigoferoid/millettioid clade</taxon>
        <taxon>Phaseoleae</taxon>
        <taxon>Vigna</taxon>
    </lineage>
</organism>
<name>A0AAQ3MXF4_VIGMU</name>
<evidence type="ECO:0000313" key="4">
    <source>
        <dbReference type="Proteomes" id="UP001374535"/>
    </source>
</evidence>
<evidence type="ECO:0000256" key="2">
    <source>
        <dbReference type="SAM" id="Phobius"/>
    </source>
</evidence>
<feature type="compositionally biased region" description="Low complexity" evidence="1">
    <location>
        <begin position="50"/>
        <end position="62"/>
    </location>
</feature>
<accession>A0AAQ3MXF4</accession>
<keyword evidence="2" id="KW-1133">Transmembrane helix</keyword>
<proteinExistence type="predicted"/>
<keyword evidence="2" id="KW-0812">Transmembrane</keyword>
<dbReference type="PANTHER" id="PTHR46635">
    <property type="entry name" value="GLYCOSYL TRANSFERASE FAMILY 1 PROTEIN"/>
    <property type="match status" value="1"/>
</dbReference>
<dbReference type="Proteomes" id="UP001374535">
    <property type="component" value="Chromosome 9"/>
</dbReference>
<gene>
    <name evidence="3" type="ORF">V8G54_030810</name>
</gene>
<evidence type="ECO:0008006" key="5">
    <source>
        <dbReference type="Google" id="ProtNLM"/>
    </source>
</evidence>
<feature type="transmembrane region" description="Helical" evidence="2">
    <location>
        <begin position="167"/>
        <end position="185"/>
    </location>
</feature>
<keyword evidence="4" id="KW-1185">Reference proteome</keyword>
<dbReference type="PANTHER" id="PTHR46635:SF2">
    <property type="entry name" value="GLYCOSYL TRANSFERASE FAMILY 1 DOMAIN-CONTAINING PROTEIN"/>
    <property type="match status" value="1"/>
</dbReference>
<reference evidence="3 4" key="1">
    <citation type="journal article" date="2023" name="Life. Sci Alliance">
        <title>Evolutionary insights into 3D genome organization and epigenetic landscape of Vigna mungo.</title>
        <authorList>
            <person name="Junaid A."/>
            <person name="Singh B."/>
            <person name="Bhatia S."/>
        </authorList>
    </citation>
    <scope>NUCLEOTIDE SEQUENCE [LARGE SCALE GENOMIC DNA]</scope>
    <source>
        <strain evidence="3">Urdbean</strain>
    </source>
</reference>
<feature type="transmembrane region" description="Helical" evidence="2">
    <location>
        <begin position="87"/>
        <end position="106"/>
    </location>
</feature>
<evidence type="ECO:0000313" key="3">
    <source>
        <dbReference type="EMBL" id="WVY98659.1"/>
    </source>
</evidence>
<dbReference type="EMBL" id="CP144692">
    <property type="protein sequence ID" value="WVY98659.1"/>
    <property type="molecule type" value="Genomic_DNA"/>
</dbReference>
<evidence type="ECO:0000256" key="1">
    <source>
        <dbReference type="SAM" id="MobiDB-lite"/>
    </source>
</evidence>
<dbReference type="AlphaFoldDB" id="A0AAQ3MXF4"/>
<dbReference type="Pfam" id="PF13692">
    <property type="entry name" value="Glyco_trans_1_4"/>
    <property type="match status" value="1"/>
</dbReference>
<dbReference type="Gene3D" id="3.40.50.2000">
    <property type="entry name" value="Glycogen Phosphorylase B"/>
    <property type="match status" value="1"/>
</dbReference>
<feature type="transmembrane region" description="Helical" evidence="2">
    <location>
        <begin position="231"/>
        <end position="252"/>
    </location>
</feature>
<keyword evidence="2" id="KW-0472">Membrane</keyword>
<feature type="region of interest" description="Disordered" evidence="1">
    <location>
        <begin position="30"/>
        <end position="64"/>
    </location>
</feature>